<dbReference type="Proteomes" id="UP000182227">
    <property type="component" value="Unassembled WGS sequence"/>
</dbReference>
<dbReference type="EMBL" id="CTEF01000001">
    <property type="protein sequence ID" value="CQD02927.1"/>
    <property type="molecule type" value="Genomic_DNA"/>
</dbReference>
<name>A0A0U1CVW3_9MYCO</name>
<dbReference type="AlphaFoldDB" id="A0A0U1CVW3"/>
<evidence type="ECO:0000313" key="1">
    <source>
        <dbReference type="EMBL" id="CQD02927.1"/>
    </source>
</evidence>
<evidence type="ECO:0000313" key="2">
    <source>
        <dbReference type="Proteomes" id="UP000182227"/>
    </source>
</evidence>
<gene>
    <name evidence="1" type="ORF">BN970_00311</name>
</gene>
<proteinExistence type="predicted"/>
<accession>A0A0U1CVW3</accession>
<sequence>MRAVFQGVLVLVVLVTAFFSGGTDSVDTAAVSFR</sequence>
<organism evidence="1 2">
    <name type="scientific">Mycolicibacterium conceptionense</name>
    <dbReference type="NCBI Taxonomy" id="451644"/>
    <lineage>
        <taxon>Bacteria</taxon>
        <taxon>Bacillati</taxon>
        <taxon>Actinomycetota</taxon>
        <taxon>Actinomycetes</taxon>
        <taxon>Mycobacteriales</taxon>
        <taxon>Mycobacteriaceae</taxon>
        <taxon>Mycolicibacterium</taxon>
    </lineage>
</organism>
<reference evidence="1 2" key="1">
    <citation type="submission" date="2015-03" db="EMBL/GenBank/DDBJ databases">
        <authorList>
            <person name="Murphy D."/>
        </authorList>
    </citation>
    <scope>NUCLEOTIDE SEQUENCE [LARGE SCALE GENOMIC DNA]</scope>
    <source>
        <strain evidence="1 2">D16</strain>
    </source>
</reference>
<protein>
    <submittedName>
        <fullName evidence="1">Uncharacterized protein</fullName>
    </submittedName>
</protein>